<protein>
    <recommendedName>
        <fullName evidence="3">BD-FAE-like domain-containing protein</fullName>
    </recommendedName>
</protein>
<accession>A0ABP4IDL6</accession>
<dbReference type="Pfam" id="PF20434">
    <property type="entry name" value="BD-FAE"/>
    <property type="match status" value="1"/>
</dbReference>
<feature type="transmembrane region" description="Helical" evidence="2">
    <location>
        <begin position="91"/>
        <end position="112"/>
    </location>
</feature>
<feature type="transmembrane region" description="Helical" evidence="2">
    <location>
        <begin position="67"/>
        <end position="84"/>
    </location>
</feature>
<dbReference type="InterPro" id="IPR049492">
    <property type="entry name" value="BD-FAE-like_dom"/>
</dbReference>
<proteinExistence type="predicted"/>
<evidence type="ECO:0000313" key="4">
    <source>
        <dbReference type="EMBL" id="GAA1388168.1"/>
    </source>
</evidence>
<sequence>MTTPRSSAASPARSTRPGRPVRILRATAAVLASFLAFLAVAIVLGAYVPSIPKAGVIGPVLGGQYPFHMALLALVAAGLAALAWRAGLVRWGRVVTVASALSAVGALVIGGIQFQAARAAGVDVSLGQVVTELGYPAAEPDTTETFASPEGEPLRVDAYLPAKDPGKRTPAVVLAHAGGFHTFDKSDLRGTGRWLADHGVAVFAVDYRLAGPDRPTWDKAPQDLLSAMGWVQRNADTYGVDGARISLGGMSAGGTLAMNTAYRLHNGTIEAAEGATPAPPASVIGFYPGTDVARMWEDDVAGTREAAEMYTGGTPQQYPDRYREVSPTSDVRPGLPRTLLVVGDRDRSARPETVTGLGDALKEQGVDVEVKELPFADHAFDDVYGSLTSQTSRQILLDFLLTDAH</sequence>
<gene>
    <name evidence="4" type="ORF">GCM10009639_14270</name>
</gene>
<dbReference type="EMBL" id="BAAAKJ010000068">
    <property type="protein sequence ID" value="GAA1388168.1"/>
    <property type="molecule type" value="Genomic_DNA"/>
</dbReference>
<evidence type="ECO:0000256" key="1">
    <source>
        <dbReference type="ARBA" id="ARBA00022801"/>
    </source>
</evidence>
<feature type="domain" description="BD-FAE-like" evidence="3">
    <location>
        <begin position="157"/>
        <end position="353"/>
    </location>
</feature>
<dbReference type="Proteomes" id="UP001499863">
    <property type="component" value="Unassembled WGS sequence"/>
</dbReference>
<reference evidence="5" key="1">
    <citation type="journal article" date="2019" name="Int. J. Syst. Evol. Microbiol.">
        <title>The Global Catalogue of Microorganisms (GCM) 10K type strain sequencing project: providing services to taxonomists for standard genome sequencing and annotation.</title>
        <authorList>
            <consortium name="The Broad Institute Genomics Platform"/>
            <consortium name="The Broad Institute Genome Sequencing Center for Infectious Disease"/>
            <person name="Wu L."/>
            <person name="Ma J."/>
        </authorList>
    </citation>
    <scope>NUCLEOTIDE SEQUENCE [LARGE SCALE GENOMIC DNA]</scope>
    <source>
        <strain evidence="5">JCM 12393</strain>
    </source>
</reference>
<dbReference type="InterPro" id="IPR029058">
    <property type="entry name" value="AB_hydrolase_fold"/>
</dbReference>
<keyword evidence="1" id="KW-0378">Hydrolase</keyword>
<evidence type="ECO:0000259" key="3">
    <source>
        <dbReference type="Pfam" id="PF20434"/>
    </source>
</evidence>
<organism evidence="4 5">
    <name type="scientific">Kitasatospora putterlickiae</name>
    <dbReference type="NCBI Taxonomy" id="221725"/>
    <lineage>
        <taxon>Bacteria</taxon>
        <taxon>Bacillati</taxon>
        <taxon>Actinomycetota</taxon>
        <taxon>Actinomycetes</taxon>
        <taxon>Kitasatosporales</taxon>
        <taxon>Streptomycetaceae</taxon>
        <taxon>Kitasatospora</taxon>
    </lineage>
</organism>
<evidence type="ECO:0000256" key="2">
    <source>
        <dbReference type="SAM" id="Phobius"/>
    </source>
</evidence>
<keyword evidence="2" id="KW-1133">Transmembrane helix</keyword>
<keyword evidence="5" id="KW-1185">Reference proteome</keyword>
<keyword evidence="2" id="KW-0812">Transmembrane</keyword>
<keyword evidence="2" id="KW-0472">Membrane</keyword>
<name>A0ABP4IDL6_9ACTN</name>
<dbReference type="RefSeq" id="WP_344329682.1">
    <property type="nucleotide sequence ID" value="NZ_BAAAKJ010000068.1"/>
</dbReference>
<feature type="transmembrane region" description="Helical" evidence="2">
    <location>
        <begin position="23"/>
        <end position="47"/>
    </location>
</feature>
<evidence type="ECO:0000313" key="5">
    <source>
        <dbReference type="Proteomes" id="UP001499863"/>
    </source>
</evidence>
<dbReference type="PANTHER" id="PTHR48081">
    <property type="entry name" value="AB HYDROLASE SUPERFAMILY PROTEIN C4A8.06C"/>
    <property type="match status" value="1"/>
</dbReference>
<comment type="caution">
    <text evidence="4">The sequence shown here is derived from an EMBL/GenBank/DDBJ whole genome shotgun (WGS) entry which is preliminary data.</text>
</comment>
<dbReference type="Gene3D" id="3.40.50.1820">
    <property type="entry name" value="alpha/beta hydrolase"/>
    <property type="match status" value="1"/>
</dbReference>
<dbReference type="InterPro" id="IPR050300">
    <property type="entry name" value="GDXG_lipolytic_enzyme"/>
</dbReference>
<dbReference type="SUPFAM" id="SSF53474">
    <property type="entry name" value="alpha/beta-Hydrolases"/>
    <property type="match status" value="1"/>
</dbReference>